<dbReference type="AlphaFoldDB" id="A0A815E8C4"/>
<dbReference type="Proteomes" id="UP000663870">
    <property type="component" value="Unassembled WGS sequence"/>
</dbReference>
<keyword evidence="4 7" id="KW-1133">Transmembrane helix</keyword>
<keyword evidence="2" id="KW-1003">Cell membrane</keyword>
<dbReference type="Pfam" id="PF00001">
    <property type="entry name" value="7tm_1"/>
    <property type="match status" value="1"/>
</dbReference>
<dbReference type="Proteomes" id="UP000663854">
    <property type="component" value="Unassembled WGS sequence"/>
</dbReference>
<evidence type="ECO:0000313" key="13">
    <source>
        <dbReference type="EMBL" id="CAF3773124.1"/>
    </source>
</evidence>
<keyword evidence="6" id="KW-0675">Receptor</keyword>
<comment type="caution">
    <text evidence="12">The sequence shown here is derived from an EMBL/GenBank/DDBJ whole genome shotgun (WGS) entry which is preliminary data.</text>
</comment>
<evidence type="ECO:0000313" key="11">
    <source>
        <dbReference type="EMBL" id="CAF1263897.1"/>
    </source>
</evidence>
<feature type="transmembrane region" description="Helical" evidence="7">
    <location>
        <begin position="304"/>
        <end position="323"/>
    </location>
</feature>
<evidence type="ECO:0000256" key="3">
    <source>
        <dbReference type="ARBA" id="ARBA00022692"/>
    </source>
</evidence>
<organism evidence="12 15">
    <name type="scientific">Rotaria sordida</name>
    <dbReference type="NCBI Taxonomy" id="392033"/>
    <lineage>
        <taxon>Eukaryota</taxon>
        <taxon>Metazoa</taxon>
        <taxon>Spiralia</taxon>
        <taxon>Gnathifera</taxon>
        <taxon>Rotifera</taxon>
        <taxon>Eurotatoria</taxon>
        <taxon>Bdelloidea</taxon>
        <taxon>Philodinida</taxon>
        <taxon>Philodinidae</taxon>
        <taxon>Rotaria</taxon>
    </lineage>
</organism>
<feature type="transmembrane region" description="Helical" evidence="7">
    <location>
        <begin position="60"/>
        <end position="80"/>
    </location>
</feature>
<protein>
    <recommendedName>
        <fullName evidence="8">G-protein coupled receptors family 1 profile domain-containing protein</fullName>
    </recommendedName>
</protein>
<proteinExistence type="predicted"/>
<dbReference type="EMBL" id="CAJNOO010002997">
    <property type="protein sequence ID" value="CAF1311489.1"/>
    <property type="molecule type" value="Genomic_DNA"/>
</dbReference>
<dbReference type="GO" id="GO:0042277">
    <property type="term" value="F:peptide binding"/>
    <property type="evidence" value="ECO:0007669"/>
    <property type="project" value="TreeGrafter"/>
</dbReference>
<dbReference type="OrthoDB" id="10037292at2759"/>
<dbReference type="GO" id="GO:0032870">
    <property type="term" value="P:cellular response to hormone stimulus"/>
    <property type="evidence" value="ECO:0007669"/>
    <property type="project" value="TreeGrafter"/>
</dbReference>
<dbReference type="EMBL" id="CAJNOH010000548">
    <property type="protein sequence ID" value="CAF1071680.1"/>
    <property type="molecule type" value="Genomic_DNA"/>
</dbReference>
<feature type="domain" description="G-protein coupled receptors family 1 profile" evidence="8">
    <location>
        <begin position="24"/>
        <end position="319"/>
    </location>
</feature>
<feature type="transmembrane region" description="Helical" evidence="7">
    <location>
        <begin position="27"/>
        <end position="53"/>
    </location>
</feature>
<keyword evidence="3 7" id="KW-0812">Transmembrane</keyword>
<dbReference type="PRINTS" id="PR00237">
    <property type="entry name" value="GPCRRHODOPSN"/>
</dbReference>
<accession>A0A815E8C4</accession>
<dbReference type="Proteomes" id="UP000663882">
    <property type="component" value="Unassembled WGS sequence"/>
</dbReference>
<evidence type="ECO:0000256" key="1">
    <source>
        <dbReference type="ARBA" id="ARBA00004651"/>
    </source>
</evidence>
<name>A0A815E8C4_9BILA</name>
<evidence type="ECO:0000256" key="4">
    <source>
        <dbReference type="ARBA" id="ARBA00022989"/>
    </source>
</evidence>
<dbReference type="PANTHER" id="PTHR24241">
    <property type="entry name" value="NEUROPEPTIDE RECEPTOR-RELATED G-PROTEIN COUPLED RECEPTOR"/>
    <property type="match status" value="1"/>
</dbReference>
<evidence type="ECO:0000313" key="14">
    <source>
        <dbReference type="Proteomes" id="UP000663870"/>
    </source>
</evidence>
<dbReference type="CDD" id="cd00637">
    <property type="entry name" value="7tm_classA_rhodopsin-like"/>
    <property type="match status" value="1"/>
</dbReference>
<feature type="transmembrane region" description="Helical" evidence="7">
    <location>
        <begin position="198"/>
        <end position="222"/>
    </location>
</feature>
<gene>
    <name evidence="10" type="ORF">JXQ802_LOCUS27540</name>
    <name evidence="11" type="ORF">JXQ802_LOCUS27626</name>
    <name evidence="13" type="ORF">OTI717_LOCUS16769</name>
    <name evidence="9" type="ORF">PYM288_LOCUS18197</name>
    <name evidence="12" type="ORF">RFH988_LOCUS30273</name>
</gene>
<evidence type="ECO:0000313" key="12">
    <source>
        <dbReference type="EMBL" id="CAF1311489.1"/>
    </source>
</evidence>
<dbReference type="GO" id="GO:0005886">
    <property type="term" value="C:plasma membrane"/>
    <property type="evidence" value="ECO:0007669"/>
    <property type="project" value="UniProtKB-SubCell"/>
</dbReference>
<feature type="transmembrane region" description="Helical" evidence="7">
    <location>
        <begin position="155"/>
        <end position="177"/>
    </location>
</feature>
<dbReference type="InterPro" id="IPR017452">
    <property type="entry name" value="GPCR_Rhodpsn_7TM"/>
</dbReference>
<feature type="transmembrane region" description="Helical" evidence="7">
    <location>
        <begin position="271"/>
        <end position="292"/>
    </location>
</feature>
<evidence type="ECO:0000256" key="6">
    <source>
        <dbReference type="ARBA" id="ARBA00023170"/>
    </source>
</evidence>
<keyword evidence="5 7" id="KW-0472">Membrane</keyword>
<dbReference type="EMBL" id="CAJOAX010002136">
    <property type="protein sequence ID" value="CAF3773124.1"/>
    <property type="molecule type" value="Genomic_DNA"/>
</dbReference>
<dbReference type="EMBL" id="CAJNOL010001003">
    <property type="protein sequence ID" value="CAF1262221.1"/>
    <property type="molecule type" value="Genomic_DNA"/>
</dbReference>
<dbReference type="PROSITE" id="PS50262">
    <property type="entry name" value="G_PROTEIN_RECEP_F1_2"/>
    <property type="match status" value="1"/>
</dbReference>
<dbReference type="GO" id="GO:0004930">
    <property type="term" value="F:G protein-coupled receptor activity"/>
    <property type="evidence" value="ECO:0007669"/>
    <property type="project" value="InterPro"/>
</dbReference>
<dbReference type="PANTHER" id="PTHR24241:SF67">
    <property type="entry name" value="FREE FATTY ACID RECEPTOR 4"/>
    <property type="match status" value="1"/>
</dbReference>
<evidence type="ECO:0000256" key="2">
    <source>
        <dbReference type="ARBA" id="ARBA00022475"/>
    </source>
</evidence>
<evidence type="ECO:0000313" key="10">
    <source>
        <dbReference type="EMBL" id="CAF1262221.1"/>
    </source>
</evidence>
<reference evidence="12" key="1">
    <citation type="submission" date="2021-02" db="EMBL/GenBank/DDBJ databases">
        <authorList>
            <person name="Nowell W R."/>
        </authorList>
    </citation>
    <scope>NUCLEOTIDE SEQUENCE</scope>
</reference>
<evidence type="ECO:0000313" key="15">
    <source>
        <dbReference type="Proteomes" id="UP000663882"/>
    </source>
</evidence>
<evidence type="ECO:0000256" key="7">
    <source>
        <dbReference type="SAM" id="Phobius"/>
    </source>
</evidence>
<comment type="subcellular location">
    <subcellularLocation>
        <location evidence="1">Cell membrane</location>
        <topology evidence="1">Multi-pass membrane protein</topology>
    </subcellularLocation>
</comment>
<evidence type="ECO:0000313" key="9">
    <source>
        <dbReference type="EMBL" id="CAF1071680.1"/>
    </source>
</evidence>
<sequence>MSSNVNISLNSNGNKIILTNVSSIEIIILYLIGISGILINILTMIYLLIIAAYKMKSSCFLFHHCFICLILSILSLPYILSFSNYSIGCHYLGNIQVTCVTAQLLNMAAMVANEAYTFEDLIHQDLYSNHSHLNSNSYQYKLKQSNKSTISCGCLSFGILIIWFSSVILHLGITMIGSESKYYYDNDGKYCNFIIRDFRGYVLTLMWIIITIFSLMITIRYIHKILTEVSSKRRHNQPLLSLSIIGKHHGQTIATRDIIMQQIQLRIKLNILLIILFIIFWFPLFIVTLCNIKFKIRQQILRYLLLLAWSNSSISPLTYYLLLSKCNYLSILCCKKDRRTTYDSLTTYYNRIGDRFHDIGISNQYDKQDKQISLFKKKSIPMNFIENNLINNSIEDLNEKKIRLKNSKENNYKLNDFSNNNSSSSDKFNSKTNSIFVKEIENNIDNTSSFDSLTTINYKQDQPFNGLIVTSTKHVHL</sequence>
<dbReference type="EMBL" id="CAJNOL010001009">
    <property type="protein sequence ID" value="CAF1263897.1"/>
    <property type="molecule type" value="Genomic_DNA"/>
</dbReference>
<evidence type="ECO:0000256" key="5">
    <source>
        <dbReference type="ARBA" id="ARBA00023136"/>
    </source>
</evidence>
<dbReference type="Gene3D" id="1.20.1070.10">
    <property type="entry name" value="Rhodopsin 7-helix transmembrane proteins"/>
    <property type="match status" value="1"/>
</dbReference>
<keyword evidence="14" id="KW-1185">Reference proteome</keyword>
<dbReference type="InterPro" id="IPR000276">
    <property type="entry name" value="GPCR_Rhodpsn"/>
</dbReference>
<evidence type="ECO:0000259" key="8">
    <source>
        <dbReference type="PROSITE" id="PS50262"/>
    </source>
</evidence>
<dbReference type="SUPFAM" id="SSF81321">
    <property type="entry name" value="Family A G protein-coupled receptor-like"/>
    <property type="match status" value="1"/>
</dbReference>
<dbReference type="Proteomes" id="UP000663823">
    <property type="component" value="Unassembled WGS sequence"/>
</dbReference>